<dbReference type="PROSITE" id="PS50837">
    <property type="entry name" value="NACHT"/>
    <property type="match status" value="1"/>
</dbReference>
<evidence type="ECO:0000256" key="2">
    <source>
        <dbReference type="SAM" id="MobiDB-lite"/>
    </source>
</evidence>
<reference evidence="4" key="1">
    <citation type="journal article" date="2020" name="Stud. Mycol.">
        <title>101 Dothideomycetes genomes: a test case for predicting lifestyles and emergence of pathogens.</title>
        <authorList>
            <person name="Haridas S."/>
            <person name="Albert R."/>
            <person name="Binder M."/>
            <person name="Bloem J."/>
            <person name="Labutti K."/>
            <person name="Salamov A."/>
            <person name="Andreopoulos B."/>
            <person name="Baker S."/>
            <person name="Barry K."/>
            <person name="Bills G."/>
            <person name="Bluhm B."/>
            <person name="Cannon C."/>
            <person name="Castanera R."/>
            <person name="Culley D."/>
            <person name="Daum C."/>
            <person name="Ezra D."/>
            <person name="Gonzalez J."/>
            <person name="Henrissat B."/>
            <person name="Kuo A."/>
            <person name="Liang C."/>
            <person name="Lipzen A."/>
            <person name="Lutzoni F."/>
            <person name="Magnuson J."/>
            <person name="Mondo S."/>
            <person name="Nolan M."/>
            <person name="Ohm R."/>
            <person name="Pangilinan J."/>
            <person name="Park H.-J."/>
            <person name="Ramirez L."/>
            <person name="Alfaro M."/>
            <person name="Sun H."/>
            <person name="Tritt A."/>
            <person name="Yoshinaga Y."/>
            <person name="Zwiers L.-H."/>
            <person name="Turgeon B."/>
            <person name="Goodwin S."/>
            <person name="Spatafora J."/>
            <person name="Crous P."/>
            <person name="Grigoriev I."/>
        </authorList>
    </citation>
    <scope>NUCLEOTIDE SEQUENCE</scope>
    <source>
        <strain evidence="4">CBS 101060</strain>
    </source>
</reference>
<dbReference type="Gene3D" id="1.25.40.10">
    <property type="entry name" value="Tetratricopeptide repeat domain"/>
    <property type="match status" value="2"/>
</dbReference>
<feature type="compositionally biased region" description="Polar residues" evidence="2">
    <location>
        <begin position="51"/>
        <end position="61"/>
    </location>
</feature>
<dbReference type="InterPro" id="IPR011990">
    <property type="entry name" value="TPR-like_helical_dom_sf"/>
</dbReference>
<comment type="caution">
    <text evidence="4">The sequence shown here is derived from an EMBL/GenBank/DDBJ whole genome shotgun (WGS) entry which is preliminary data.</text>
</comment>
<evidence type="ECO:0000256" key="1">
    <source>
        <dbReference type="ARBA" id="ARBA00022737"/>
    </source>
</evidence>
<sequence>MHTLGLRHNPFRKRTKHPRNNENPTQEQIKEEGPRPVPKIPVEKDLKRTPSQEIPKQTIQPQVPEEPPSNLSETMTTPLGLRPSTPGHANGFSKGTNGTGYFSPSPSSPGISKRPRPGISRISSQSSLVTSHNRNLSSTQIRRSQYNGGDRINSAQDTAIALKKRSLSELGAGVSNGIINTDFVSFIGYIRTERLSSLPHKGSRYDKVLIRAQYFAEQLNCFDRAVKEFAVDSGIAANIGYGHARLLLELGHSNSEALDHVFDFFYKCSLTVSTLLGRESVLAVTYKTREQLCLMYTDLITLVTEVAIKLHKTVHGLISASASLDLYETFGDTIQTFRSRRNEIVEEIWKYQLDRQGVGLEEVIKVDVLDRWLSPQDHVSRILSQDHTTLADHQADFTGLWFQKHLSRFVQSNNKFLLITGESGSGKTILSASIADRLQRPINKKTFTTLFYSINASIPAQATSIQIAKSLLYQLLNQRTGNISVYQAIANAYQRSIHQSSLKDYEENLWDALAEAVEYSDETTKELVLVIDGLDELCDNQTSPEAVLERLVNIAARGKGVRLISLSKPLKAPSRTDGSHLRITDDDIRDDLHAIALREMCECQYFRVRSGPLQETILNRIIEAANGSFIWALLLCEVLTLEKSGEAFNKTLDTAEKSRPSIQDLSTRLATMLEPNNDIRSMLSWLTYSQRPLTFAELKALLSVDLQNKTIVDRNVDVWRLLKPMKPILGFHEDIVWIRHRSVQTSLAQVISQGTYAVPNKDAQMDLVLRTLAYAKYTLKDQREPAYEPLPYVHVTKLFQQYRLLEYVVRYWATHLRTISIPKDKAGNFVLPDTLKQVFPDSTALTLLERSTWETELPTVMVIELHIFTRDIRRTILTEKSPAVLQSIVTIATYYDLLSNTTEASKYYYQATTLSRDIFSEYHSLTIECATRFLRITKTIKITTKAEIVTYKEQILHILIKAYTRQFGAESEIVIQTETTLAELYTSIHEEEKASEIWIRIKEKTENQYGKDSREARGIAASLEIVLGKLKDNESIEPYKDDIIVEEDEFEIMEVLELHHIEIFIKRVERFIARGDFFLAELTYIELWQKVLSRCRTTRQIVWHEKNIEITLSYSKFLKEQKRITETSTILISLWQEYEHHELSFSESIVFRLTEVAKVLKSVSSYTIALSIFEHTKSYYKRVRREESSSFKEIQEQITVTSTEVVKQSLSSTEIIESTTNVSRSTFRSVFQSLITDTSTKIESTTLVLAKKLTLQYIEEQNYSEAVSIIRSTLKRTWISFFSESVQTVSFTSTFTQESIELVEYLVECYLKLKAYEKVEDVYLRLFQAVLVSRKLEDSLFDKVVTLIINFYDTHGFPDKAIGVYQEILVTARRVLGANHKFTIKILYTLGSRCRHHARNHPYWVDYYQQILIVLNKDSTICHHDAMDALIIVCTHYWEDRRYAEAVTVYAVLWATFVAKSKGYKKFTEIDFVKHTYERYMQCLEETHTEIEVIHKVASEYRETTKTVFGASSAIHVEATLSLAQISHRSEKYSKQAISLYEEISNSESVSSTKRTEIKKSLTTLYTKQVTTTINTVSSETIEKAVSFYSEEFSEVKRKYGYSSVTTLSQMRELLLLYSRQEKKEVIIKELTSATVSIITSETSSEKLTQCATHIAQTFILVKQEQALRELIEHLHVQIIGKRVRKTTAFSFDVTICSRSSLLFLAGLEYELQTEVQLTFTEVLADIFAEYFHFENVRRIIKSQKFTTDNLLTAAAPLRLLLIRKKRTMTLDVLEEDITDLIVKEEFDSIEIISKKSSRVFVVTIIKYLGARKVTDFVRSVILASNDHVATLMREKQFAEALDVARFAFTFATKHNGYDGTNSISKGFELALLLAGRDGAKPTDQALRQKMLKLSNEIVKAIFAICKKRNLNFAQIQLDELNQIAKLLGEQKDYETLESLLSALWNTRDAQRSWPSEVLLGLGRRLVCARFLTGNFIKALRLCEDIAYNMRRVHGIRHPATLEIYDLLCQLYTSVGLQYQEKAGADKAAQALPREYFKKALSVREELLKMIVYEGTTEEEDDDELESTAAILTEHGVSVNGSTHNGLGNSVDTLDFDKGPYVQRNMKLLKLAYQRLGAWPRQYGEYEKLNADLFSRFGEDLKGVEGVEKWQAKGFGAGKAESSEGAFAGCEDWRFAGTEEDDEL</sequence>
<dbReference type="InterPro" id="IPR003593">
    <property type="entry name" value="AAA+_ATPase"/>
</dbReference>
<dbReference type="Gene3D" id="3.40.50.300">
    <property type="entry name" value="P-loop containing nucleotide triphosphate hydrolases"/>
    <property type="match status" value="1"/>
</dbReference>
<feature type="compositionally biased region" description="Polar residues" evidence="2">
    <location>
        <begin position="121"/>
        <end position="150"/>
    </location>
</feature>
<name>A0A9P4SIJ2_9PEZI</name>
<dbReference type="InterPro" id="IPR027417">
    <property type="entry name" value="P-loop_NTPase"/>
</dbReference>
<dbReference type="PROSITE" id="PS00675">
    <property type="entry name" value="SIGMA54_INTERACT_1"/>
    <property type="match status" value="1"/>
</dbReference>
<evidence type="ECO:0000313" key="4">
    <source>
        <dbReference type="EMBL" id="KAF2843601.1"/>
    </source>
</evidence>
<dbReference type="InterPro" id="IPR056884">
    <property type="entry name" value="NPHP3-like_N"/>
</dbReference>
<gene>
    <name evidence="4" type="ORF">M501DRAFT_994586</name>
</gene>
<keyword evidence="5" id="KW-1185">Reference proteome</keyword>
<dbReference type="OrthoDB" id="2546325at2759"/>
<evidence type="ECO:0000313" key="5">
    <source>
        <dbReference type="Proteomes" id="UP000799429"/>
    </source>
</evidence>
<feature type="compositionally biased region" description="Polar residues" evidence="2">
    <location>
        <begin position="93"/>
        <end position="110"/>
    </location>
</feature>
<protein>
    <submittedName>
        <fullName evidence="4">NACHT domain-containing protein</fullName>
    </submittedName>
</protein>
<dbReference type="SUPFAM" id="SSF52540">
    <property type="entry name" value="P-loop containing nucleoside triphosphate hydrolases"/>
    <property type="match status" value="1"/>
</dbReference>
<keyword evidence="1" id="KW-0677">Repeat</keyword>
<organism evidence="4 5">
    <name type="scientific">Patellaria atrata CBS 101060</name>
    <dbReference type="NCBI Taxonomy" id="1346257"/>
    <lineage>
        <taxon>Eukaryota</taxon>
        <taxon>Fungi</taxon>
        <taxon>Dikarya</taxon>
        <taxon>Ascomycota</taxon>
        <taxon>Pezizomycotina</taxon>
        <taxon>Dothideomycetes</taxon>
        <taxon>Dothideomycetes incertae sedis</taxon>
        <taxon>Patellariales</taxon>
        <taxon>Patellariaceae</taxon>
        <taxon>Patellaria</taxon>
    </lineage>
</organism>
<dbReference type="InterPro" id="IPR025662">
    <property type="entry name" value="Sigma_54_int_dom_ATP-bd_1"/>
</dbReference>
<dbReference type="PANTHER" id="PTHR10039:SF9">
    <property type="entry name" value="NACHT DOMAIN PROTEIN (AFU_ORTHOLOGUE AFUA_2G01760)"/>
    <property type="match status" value="1"/>
</dbReference>
<dbReference type="SMART" id="SM00382">
    <property type="entry name" value="AAA"/>
    <property type="match status" value="1"/>
</dbReference>
<feature type="region of interest" description="Disordered" evidence="2">
    <location>
        <begin position="1"/>
        <end position="150"/>
    </location>
</feature>
<dbReference type="Proteomes" id="UP000799429">
    <property type="component" value="Unassembled WGS sequence"/>
</dbReference>
<dbReference type="EMBL" id="MU006089">
    <property type="protein sequence ID" value="KAF2843601.1"/>
    <property type="molecule type" value="Genomic_DNA"/>
</dbReference>
<dbReference type="PANTHER" id="PTHR10039">
    <property type="entry name" value="AMELOGENIN"/>
    <property type="match status" value="1"/>
</dbReference>
<feature type="compositionally biased region" description="Basic and acidic residues" evidence="2">
    <location>
        <begin position="41"/>
        <end position="50"/>
    </location>
</feature>
<evidence type="ECO:0000259" key="3">
    <source>
        <dbReference type="PROSITE" id="PS50837"/>
    </source>
</evidence>
<feature type="domain" description="NACHT" evidence="3">
    <location>
        <begin position="415"/>
        <end position="569"/>
    </location>
</feature>
<feature type="compositionally biased region" description="Basic residues" evidence="2">
    <location>
        <begin position="9"/>
        <end position="18"/>
    </location>
</feature>
<accession>A0A9P4SIJ2</accession>
<dbReference type="Pfam" id="PF24883">
    <property type="entry name" value="NPHP3_N"/>
    <property type="match status" value="1"/>
</dbReference>
<proteinExistence type="predicted"/>
<dbReference type="InterPro" id="IPR007111">
    <property type="entry name" value="NACHT_NTPase"/>
</dbReference>